<dbReference type="InterPro" id="IPR011990">
    <property type="entry name" value="TPR-like_helical_dom_sf"/>
</dbReference>
<protein>
    <recommendedName>
        <fullName evidence="2">DUF7779 domain-containing protein</fullName>
    </recommendedName>
</protein>
<reference evidence="3" key="2">
    <citation type="journal article" date="2023" name="IMA Fungus">
        <title>Comparative genomic study of the Penicillium genus elucidates a diverse pangenome and 15 lateral gene transfer events.</title>
        <authorList>
            <person name="Petersen C."/>
            <person name="Sorensen T."/>
            <person name="Nielsen M.R."/>
            <person name="Sondergaard T.E."/>
            <person name="Sorensen J.L."/>
            <person name="Fitzpatrick D.A."/>
            <person name="Frisvad J.C."/>
            <person name="Nielsen K.L."/>
        </authorList>
    </citation>
    <scope>NUCLEOTIDE SEQUENCE</scope>
    <source>
        <strain evidence="3">IBT 29495</strain>
    </source>
</reference>
<dbReference type="SUPFAM" id="SSF52540">
    <property type="entry name" value="P-loop containing nucleoside triphosphate hydrolases"/>
    <property type="match status" value="1"/>
</dbReference>
<dbReference type="Pfam" id="PF13424">
    <property type="entry name" value="TPR_12"/>
    <property type="match status" value="4"/>
</dbReference>
<dbReference type="NCBIfam" id="NF040586">
    <property type="entry name" value="FxSxx_TPR"/>
    <property type="match status" value="1"/>
</dbReference>
<evidence type="ECO:0000313" key="3">
    <source>
        <dbReference type="EMBL" id="KAJ5503702.1"/>
    </source>
</evidence>
<dbReference type="AlphaFoldDB" id="A0A9W9XUN1"/>
<dbReference type="Proteomes" id="UP001149954">
    <property type="component" value="Unassembled WGS sequence"/>
</dbReference>
<dbReference type="Pfam" id="PF13374">
    <property type="entry name" value="TPR_10"/>
    <property type="match status" value="2"/>
</dbReference>
<feature type="compositionally biased region" description="Polar residues" evidence="1">
    <location>
        <begin position="14"/>
        <end position="23"/>
    </location>
</feature>
<proteinExistence type="predicted"/>
<dbReference type="InterPro" id="IPR053137">
    <property type="entry name" value="NLR-like"/>
</dbReference>
<keyword evidence="4" id="KW-1185">Reference proteome</keyword>
<dbReference type="Pfam" id="PF25000">
    <property type="entry name" value="DUF7779"/>
    <property type="match status" value="1"/>
</dbReference>
<feature type="domain" description="DUF7779" evidence="2">
    <location>
        <begin position="327"/>
        <end position="425"/>
    </location>
</feature>
<evidence type="ECO:0000259" key="2">
    <source>
        <dbReference type="Pfam" id="PF25000"/>
    </source>
</evidence>
<dbReference type="SUPFAM" id="SSF48452">
    <property type="entry name" value="TPR-like"/>
    <property type="match status" value="3"/>
</dbReference>
<dbReference type="OrthoDB" id="5986190at2759"/>
<dbReference type="PANTHER" id="PTHR46082:SF6">
    <property type="entry name" value="AAA+ ATPASE DOMAIN-CONTAINING PROTEIN-RELATED"/>
    <property type="match status" value="1"/>
</dbReference>
<dbReference type="InterPro" id="IPR027417">
    <property type="entry name" value="P-loop_NTPase"/>
</dbReference>
<evidence type="ECO:0000256" key="1">
    <source>
        <dbReference type="SAM" id="MobiDB-lite"/>
    </source>
</evidence>
<dbReference type="InterPro" id="IPR056681">
    <property type="entry name" value="DUF7779"/>
</dbReference>
<dbReference type="PANTHER" id="PTHR46082">
    <property type="entry name" value="ATP/GTP-BINDING PROTEIN-RELATED"/>
    <property type="match status" value="1"/>
</dbReference>
<gene>
    <name evidence="3" type="ORF">N7463_006576</name>
</gene>
<dbReference type="Gene3D" id="3.40.50.300">
    <property type="entry name" value="P-loop containing nucleotide triphosphate hydrolases"/>
    <property type="match status" value="1"/>
</dbReference>
<organism evidence="3 4">
    <name type="scientific">Penicillium fimorum</name>
    <dbReference type="NCBI Taxonomy" id="1882269"/>
    <lineage>
        <taxon>Eukaryota</taxon>
        <taxon>Fungi</taxon>
        <taxon>Dikarya</taxon>
        <taxon>Ascomycota</taxon>
        <taxon>Pezizomycotina</taxon>
        <taxon>Eurotiomycetes</taxon>
        <taxon>Eurotiomycetidae</taxon>
        <taxon>Eurotiales</taxon>
        <taxon>Aspergillaceae</taxon>
        <taxon>Penicillium</taxon>
    </lineage>
</organism>
<evidence type="ECO:0000313" key="4">
    <source>
        <dbReference type="Proteomes" id="UP001149954"/>
    </source>
</evidence>
<comment type="caution">
    <text evidence="3">The sequence shown here is derived from an EMBL/GenBank/DDBJ whole genome shotgun (WGS) entry which is preliminary data.</text>
</comment>
<reference evidence="3" key="1">
    <citation type="submission" date="2022-12" db="EMBL/GenBank/DDBJ databases">
        <authorList>
            <person name="Petersen C."/>
        </authorList>
    </citation>
    <scope>NUCLEOTIDE SEQUENCE</scope>
    <source>
        <strain evidence="3">IBT 29495</strain>
    </source>
</reference>
<dbReference type="Gene3D" id="1.25.40.10">
    <property type="entry name" value="Tetratricopeptide repeat domain"/>
    <property type="match status" value="3"/>
</dbReference>
<dbReference type="PRINTS" id="PR00381">
    <property type="entry name" value="KINESINLIGHT"/>
</dbReference>
<feature type="region of interest" description="Disordered" evidence="1">
    <location>
        <begin position="1"/>
        <end position="40"/>
    </location>
</feature>
<name>A0A9W9XUN1_9EURO</name>
<accession>A0A9W9XUN1</accession>
<sequence>MASSSISFGGGNRGNQVGINNGSIHLPPERPETPPTPLSTVPFVRDPDFVSRDTLLDQIHEKTSVPGSRIALVGIGGVGSIERKSQLSIEYSYRVRCESPATWVFWVHASNAARFEQSFRDIADQAKIFGRQNPKVNIFQLVESWLRDSKRGKWLLILDNVDDDGFLHQPLATVQHGLEVGQTNSSTKPLLEFLPRSPNGSIMITSRSQEVALKLVDRRHVIEIEPMHKSEAVELLQRKVGLPGETPDILNLVEELEFMPLAIMQAASYIAHRVPRCSVSQYLEIFRKNDREAVKLLGYNAGHLYRDWEAKNSILVTWQISFDHIRRIRSSAADLLSLISFFDRQGVSENLLRVQGEIRGNDLTSDITLEQSDEDTDSISESDTDHDFEDDITMLRDFSFISIGKDRRVLTMHRLVQLTVRVWLKADGKLERWKEQFIMILWQMFPTGEYKNWVRCQSLFPHVKSAISQRPESQDSLQRWAELLYKGAWYAQYSGKVEEAKLMASKSRKERALIFGWEGEQTLHSTALLADVYRLGGRWEKAEQLQVHVIETRKTKLGVDHPDTLSSVAKLASTYRNQGRWEEAEQLQVQVIETYKAKLGADHPNTLAYVSNLALTYLNQGRWEEAEQLQVQVMETYKAKLGAGHPNTLSSMANLASTYWNQGRWKEAEQLQVQVIETRKTKLGADHPDSLSSVANLASTYRNQGRWEEAEQLQVQVIETSKMKLGAEHPDTLSSVANLASTYRNQGRWEEAEQLQVQVIETSKMKLGAEHPSTLAYMANLALTYWNQGRWEEAEQLQVQVMETRKTKLGANHPGTLSSVANLASTYRKQGRWEEAAQLQMQVIETSKMKLGAEHPDTLACVSNLALTYRNQGRWKEAEQLQVQVIETCKMKLGADHPNTLTRIANLASTYRKQGRWEEAEQLQVQVMETRKTKLGADHPDTLSSVANMSTHWKKGRLEKAEQL</sequence>
<dbReference type="EMBL" id="JAPWDS010000003">
    <property type="protein sequence ID" value="KAJ5503702.1"/>
    <property type="molecule type" value="Genomic_DNA"/>
</dbReference>